<dbReference type="Proteomes" id="UP000028924">
    <property type="component" value="Unassembled WGS sequence"/>
</dbReference>
<dbReference type="Proteomes" id="UP000279271">
    <property type="component" value="Unassembled WGS sequence"/>
</dbReference>
<evidence type="ECO:0000256" key="1">
    <source>
        <dbReference type="SAM" id="MobiDB-lite"/>
    </source>
</evidence>
<protein>
    <submittedName>
        <fullName evidence="3">Uncharacterized protein</fullName>
    </submittedName>
</protein>
<reference evidence="3 5" key="1">
    <citation type="journal article" date="2014" name="BMC Genomics">
        <title>Oil accumulation mechanisms of the oleaginous microalga Chlorella protothecoides revealed through its genome, transcriptomes, and proteomes.</title>
        <authorList>
            <person name="Gao C."/>
            <person name="Wang Y."/>
            <person name="Shen Y."/>
            <person name="Yan D."/>
            <person name="He X."/>
            <person name="Dai J."/>
            <person name="Wu Q."/>
        </authorList>
    </citation>
    <scope>NUCLEOTIDE SEQUENCE [LARGE SCALE GENOMIC DNA]</scope>
    <source>
        <strain evidence="3 5">0710</strain>
    </source>
</reference>
<dbReference type="RefSeq" id="XP_011397530.1">
    <property type="nucleotide sequence ID" value="XM_011399228.1"/>
</dbReference>
<dbReference type="EMBL" id="GDKF01002699">
    <property type="protein sequence ID" value="JAT75923.1"/>
    <property type="molecule type" value="Transcribed_RNA"/>
</dbReference>
<reference evidence="4" key="5">
    <citation type="submission" date="2018-11" db="EMBL/GenBank/DDBJ databases">
        <title>Characterization of plant carbon substrate utilization by Auxenochlorella protothecoides.</title>
        <authorList>
            <person name="Vogler B.W."/>
            <person name="Starkenburg S.R."/>
            <person name="Sudasinghe N."/>
            <person name="Schambach J.Y."/>
            <person name="Rollin J.A."/>
            <person name="Pattathil S."/>
            <person name="Barry A.N."/>
        </authorList>
    </citation>
    <scope>NUCLEOTIDE SEQUENCE [LARGE SCALE GENOMIC DNA]</scope>
    <source>
        <strain evidence="4">UTEX 25</strain>
    </source>
</reference>
<evidence type="ECO:0000313" key="4">
    <source>
        <dbReference type="EMBL" id="RMZ53273.1"/>
    </source>
</evidence>
<organism evidence="3 5">
    <name type="scientific">Auxenochlorella protothecoides</name>
    <name type="common">Green microalga</name>
    <name type="synonym">Chlorella protothecoides</name>
    <dbReference type="NCBI Taxonomy" id="3075"/>
    <lineage>
        <taxon>Eukaryota</taxon>
        <taxon>Viridiplantae</taxon>
        <taxon>Chlorophyta</taxon>
        <taxon>core chlorophytes</taxon>
        <taxon>Trebouxiophyceae</taxon>
        <taxon>Chlorellales</taxon>
        <taxon>Chlorellaceae</taxon>
        <taxon>Auxenochlorella</taxon>
    </lineage>
</organism>
<dbReference type="GeneID" id="23613751"/>
<feature type="compositionally biased region" description="Low complexity" evidence="1">
    <location>
        <begin position="169"/>
        <end position="186"/>
    </location>
</feature>
<dbReference type="AlphaFoldDB" id="A0A087SFY8"/>
<evidence type="ECO:0000313" key="5">
    <source>
        <dbReference type="Proteomes" id="UP000028924"/>
    </source>
</evidence>
<feature type="region of interest" description="Disordered" evidence="1">
    <location>
        <begin position="158"/>
        <end position="194"/>
    </location>
</feature>
<dbReference type="OrthoDB" id="513126at2759"/>
<proteinExistence type="predicted"/>
<dbReference type="KEGG" id="apro:F751_2360"/>
<reference evidence="4" key="4">
    <citation type="submission" date="2018-10" db="EMBL/GenBank/DDBJ databases">
        <authorList>
            <person name="Hovde B."/>
            <person name="Zhang X."/>
        </authorList>
    </citation>
    <scope>NUCLEOTIDE SEQUENCE [LARGE SCALE GENOMIC DNA]</scope>
    <source>
        <strain evidence="4">UTEX 25</strain>
    </source>
</reference>
<reference evidence="6" key="3">
    <citation type="journal article" date="2018" name="Algal Res.">
        <title>Characterization of plant carbon substrate utilization by Auxenochlorella protothecoides.</title>
        <authorList>
            <person name="Vogler B.W."/>
            <person name="Starkenburg S.R."/>
            <person name="Sudasinghe N."/>
            <person name="Schambach J.Y."/>
            <person name="Rollin J.A."/>
            <person name="Pattathil S."/>
            <person name="Barry A.N."/>
        </authorList>
    </citation>
    <scope>NUCLEOTIDE SEQUENCE [LARGE SCALE GENOMIC DNA]</scope>
    <source>
        <strain evidence="6">UTEX 25</strain>
    </source>
</reference>
<accession>A0A087SFY8</accession>
<name>A0A087SFY8_AUXPR</name>
<evidence type="ECO:0000313" key="6">
    <source>
        <dbReference type="Proteomes" id="UP000279271"/>
    </source>
</evidence>
<dbReference type="EMBL" id="QOKY01000199">
    <property type="protein sequence ID" value="RMZ53273.1"/>
    <property type="molecule type" value="Genomic_DNA"/>
</dbReference>
<reference evidence="2" key="2">
    <citation type="submission" date="2015-08" db="EMBL/GenBank/DDBJ databases">
        <authorList>
            <person name="Babu N.S."/>
            <person name="Beckwith C.J."/>
            <person name="Beseler K.G."/>
            <person name="Brison A."/>
            <person name="Carone J.V."/>
            <person name="Caskin T.P."/>
            <person name="Diamond M."/>
            <person name="Durham M.E."/>
            <person name="Foxe J.M."/>
            <person name="Go M."/>
            <person name="Henderson B.A."/>
            <person name="Jones I.B."/>
            <person name="McGettigan J.A."/>
            <person name="Micheletti S.J."/>
            <person name="Nasrallah M.E."/>
            <person name="Ortiz D."/>
            <person name="Piller C.R."/>
            <person name="Privatt S.R."/>
            <person name="Schneider S.L."/>
            <person name="Sharp S."/>
            <person name="Smith T.C."/>
            <person name="Stanton J.D."/>
            <person name="Ullery H.E."/>
            <person name="Wilson R.J."/>
            <person name="Serrano M.G."/>
            <person name="Buck G."/>
            <person name="Lee V."/>
            <person name="Wang Y."/>
            <person name="Carvalho R."/>
            <person name="Voegtly L."/>
            <person name="Shi R."/>
            <person name="Duckworth R."/>
            <person name="Johnson A."/>
            <person name="Loviza R."/>
            <person name="Walstead R."/>
            <person name="Shah Z."/>
            <person name="Kiflezghi M."/>
            <person name="Wade K."/>
            <person name="Ball S.L."/>
            <person name="Bradley K.W."/>
            <person name="Asai D.J."/>
            <person name="Bowman C.A."/>
            <person name="Russell D.A."/>
            <person name="Pope W.H."/>
            <person name="Jacobs-Sera D."/>
            <person name="Hendrix R.W."/>
            <person name="Hatfull G.F."/>
        </authorList>
    </citation>
    <scope>NUCLEOTIDE SEQUENCE</scope>
</reference>
<evidence type="ECO:0000313" key="3">
    <source>
        <dbReference type="EMBL" id="KFM24642.1"/>
    </source>
</evidence>
<keyword evidence="5" id="KW-1185">Reference proteome</keyword>
<sequence>MSGSAFTRRVNDFKTKFQSLLGAKSQGYDELDTLERPLFSAQDETDDYERTHGVAAPQSYRPPNTGGATGAASFTAAAAVPSQVDEIRELSVLAKDAAGILWEMVALGETGPAATEMRSTAEQLQAQLRGLIGDYTGGDEALFSQAFEALDMLNSCLADPSAAQPGADAGAPSPSEPQAAPAPSRSDAPLISFD</sequence>
<gene>
    <name evidence="4" type="ORF">APUTEX25_005262</name>
    <name evidence="3" type="ORF">F751_2360</name>
    <name evidence="2" type="ORF">g.28047</name>
</gene>
<evidence type="ECO:0000313" key="2">
    <source>
        <dbReference type="EMBL" id="JAT75923.1"/>
    </source>
</evidence>
<dbReference type="EMBL" id="KL662109">
    <property type="protein sequence ID" value="KFM24642.1"/>
    <property type="molecule type" value="Genomic_DNA"/>
</dbReference>